<evidence type="ECO:0000259" key="2">
    <source>
        <dbReference type="Pfam" id="PF02036"/>
    </source>
</evidence>
<dbReference type="AlphaFoldDB" id="A0A1H6DAM7"/>
<dbReference type="Pfam" id="PF02036">
    <property type="entry name" value="SCP2"/>
    <property type="match status" value="1"/>
</dbReference>
<name>A0A1H6DAM7_9GAMM</name>
<dbReference type="GO" id="GO:0006744">
    <property type="term" value="P:ubiquinone biosynthetic process"/>
    <property type="evidence" value="ECO:0007669"/>
    <property type="project" value="UniProtKB-UniRule"/>
</dbReference>
<keyword evidence="3" id="KW-0830">Ubiquinone</keyword>
<evidence type="ECO:0000313" key="3">
    <source>
        <dbReference type="EMBL" id="SEG81903.1"/>
    </source>
</evidence>
<evidence type="ECO:0000256" key="1">
    <source>
        <dbReference type="HAMAP-Rule" id="MF_02215"/>
    </source>
</evidence>
<feature type="domain" description="SCP2" evidence="2">
    <location>
        <begin position="18"/>
        <end position="113"/>
    </location>
</feature>
<keyword evidence="1" id="KW-0831">Ubiquinone biosynthesis</keyword>
<proteinExistence type="inferred from homology"/>
<gene>
    <name evidence="1" type="primary">ubiJ</name>
    <name evidence="3" type="ORF">SAMN05444390_105277</name>
</gene>
<dbReference type="HAMAP" id="MF_02215">
    <property type="entry name" value="UbiJ"/>
    <property type="match status" value="1"/>
</dbReference>
<dbReference type="InterPro" id="IPR003033">
    <property type="entry name" value="SCP2_sterol-bd_dom"/>
</dbReference>
<dbReference type="UniPathway" id="UPA00232"/>
<dbReference type="RefSeq" id="WP_104005100.1">
    <property type="nucleotide sequence ID" value="NZ_FNVQ01000005.1"/>
</dbReference>
<comment type="function">
    <text evidence="1">Required for ubiquinone (coenzyme Q) biosynthesis. Binds hydrophobic ubiquinone biosynthetic intermediates via its SCP2 domain and is essential for the stability of the Ubi complex. May constitute a docking platform where Ubi enzymes assemble and access their SCP2-bound polyprenyl substrates.</text>
</comment>
<dbReference type="EMBL" id="FNVQ01000005">
    <property type="protein sequence ID" value="SEG81903.1"/>
    <property type="molecule type" value="Genomic_DNA"/>
</dbReference>
<organism evidence="3 4">
    <name type="scientific">Marinobacterium lutimaris</name>
    <dbReference type="NCBI Taxonomy" id="568106"/>
    <lineage>
        <taxon>Bacteria</taxon>
        <taxon>Pseudomonadati</taxon>
        <taxon>Pseudomonadota</taxon>
        <taxon>Gammaproteobacteria</taxon>
        <taxon>Oceanospirillales</taxon>
        <taxon>Oceanospirillaceae</taxon>
        <taxon>Marinobacterium</taxon>
    </lineage>
</organism>
<sequence length="200" mass="21752">MPFQLLNASVLSLAESSLNRLLANDPATLDRLGALTGKVIAIESTSPVFHLYVLPHGAGLDLLHHYEGNADVTICGSALLLARLPIAGNEVLFGKGVSLRGDSTLAHKLQSTLADTRIDWEAWLGNLMGDAAGHEAAKALRSLIGYSRDSASSLLLSTREYIQEEAQLLPTRVEIEIFMDEVDVLRERAERLEARIRQLG</sequence>
<evidence type="ECO:0000313" key="4">
    <source>
        <dbReference type="Proteomes" id="UP000236745"/>
    </source>
</evidence>
<keyword evidence="4" id="KW-1185">Reference proteome</keyword>
<dbReference type="InterPro" id="IPR038989">
    <property type="entry name" value="UbiJ"/>
</dbReference>
<protein>
    <recommendedName>
        <fullName evidence="1">Ubiquinone biosynthesis accessory factor UbiJ</fullName>
    </recommendedName>
</protein>
<comment type="subcellular location">
    <subcellularLocation>
        <location evidence="1">Cytoplasm</location>
    </subcellularLocation>
</comment>
<dbReference type="PANTHER" id="PTHR38693">
    <property type="entry name" value="UBIQUINONE BIOSYNTHESIS PROTEIN UBIJ"/>
    <property type="match status" value="1"/>
</dbReference>
<comment type="similarity">
    <text evidence="1">Belongs to the UbiJ family.</text>
</comment>
<comment type="pathway">
    <text evidence="1">Cofactor biosynthesis; ubiquinone biosynthesis.</text>
</comment>
<dbReference type="OrthoDB" id="9796077at2"/>
<reference evidence="3 4" key="1">
    <citation type="submission" date="2016-10" db="EMBL/GenBank/DDBJ databases">
        <authorList>
            <person name="de Groot N.N."/>
        </authorList>
    </citation>
    <scope>NUCLEOTIDE SEQUENCE [LARGE SCALE GENOMIC DNA]</scope>
    <source>
        <strain evidence="3 4">DSM 22012</strain>
    </source>
</reference>
<dbReference type="Proteomes" id="UP000236745">
    <property type="component" value="Unassembled WGS sequence"/>
</dbReference>
<dbReference type="GO" id="GO:0005737">
    <property type="term" value="C:cytoplasm"/>
    <property type="evidence" value="ECO:0007669"/>
    <property type="project" value="UniProtKB-SubCell"/>
</dbReference>
<accession>A0A1H6DAM7</accession>
<dbReference type="PANTHER" id="PTHR38693:SF1">
    <property type="entry name" value="UBIQUINONE BIOSYNTHESIS ACCESSORY FACTOR UBIJ"/>
    <property type="match status" value="1"/>
</dbReference>
<keyword evidence="1" id="KW-0963">Cytoplasm</keyword>